<gene>
    <name evidence="3" type="ORF">CRE_05642</name>
</gene>
<dbReference type="PANTHER" id="PTHR46611">
    <property type="entry name" value="SERPENTINE RECEPTOR, CLASS X-RELATED"/>
    <property type="match status" value="1"/>
</dbReference>
<feature type="transmembrane region" description="Helical" evidence="1">
    <location>
        <begin position="42"/>
        <end position="58"/>
    </location>
</feature>
<dbReference type="AlphaFoldDB" id="E3M0G5"/>
<feature type="transmembrane region" description="Helical" evidence="1">
    <location>
        <begin position="246"/>
        <end position="268"/>
    </location>
</feature>
<name>E3M0G5_CAERE</name>
<dbReference type="OMA" id="FAFWAST"/>
<dbReference type="OrthoDB" id="5859343at2759"/>
<proteinExistence type="predicted"/>
<feature type="transmembrane region" description="Helical" evidence="1">
    <location>
        <begin position="119"/>
        <end position="141"/>
    </location>
</feature>
<dbReference type="eggNOG" id="ENOG502TH6Y">
    <property type="taxonomic scope" value="Eukaryota"/>
</dbReference>
<dbReference type="InParanoid" id="E3M0G5"/>
<reference evidence="3" key="1">
    <citation type="submission" date="2007-07" db="EMBL/GenBank/DDBJ databases">
        <title>PCAP assembly of the Caenorhabditis remanei genome.</title>
        <authorList>
            <consortium name="The Caenorhabditis remanei Sequencing Consortium"/>
            <person name="Wilson R.K."/>
        </authorList>
    </citation>
    <scope>NUCLEOTIDE SEQUENCE [LARGE SCALE GENOMIC DNA]</scope>
    <source>
        <strain evidence="3">PB4641</strain>
    </source>
</reference>
<dbReference type="Pfam" id="PF10328">
    <property type="entry name" value="7TM_GPCR_Srx"/>
    <property type="match status" value="1"/>
</dbReference>
<dbReference type="PANTHER" id="PTHR46611:SF6">
    <property type="entry name" value="G-PROTEIN COUPLED RECEPTORS FAMILY 1 PROFILE DOMAIN-CONTAINING PROTEIN"/>
    <property type="match status" value="1"/>
</dbReference>
<organism evidence="4">
    <name type="scientific">Caenorhabditis remanei</name>
    <name type="common">Caenorhabditis vulgaris</name>
    <dbReference type="NCBI Taxonomy" id="31234"/>
    <lineage>
        <taxon>Eukaryota</taxon>
        <taxon>Metazoa</taxon>
        <taxon>Ecdysozoa</taxon>
        <taxon>Nematoda</taxon>
        <taxon>Chromadorea</taxon>
        <taxon>Rhabditida</taxon>
        <taxon>Rhabditina</taxon>
        <taxon>Rhabditomorpha</taxon>
        <taxon>Rhabditoidea</taxon>
        <taxon>Rhabditidae</taxon>
        <taxon>Peloderinae</taxon>
        <taxon>Caenorhabditis</taxon>
    </lineage>
</organism>
<evidence type="ECO:0000313" key="4">
    <source>
        <dbReference type="Proteomes" id="UP000008281"/>
    </source>
</evidence>
<keyword evidence="4" id="KW-1185">Reference proteome</keyword>
<dbReference type="InterPro" id="IPR019430">
    <property type="entry name" value="7TM_GPCR_serpentine_rcpt_Srx"/>
</dbReference>
<feature type="transmembrane region" description="Helical" evidence="1">
    <location>
        <begin position="79"/>
        <end position="99"/>
    </location>
</feature>
<sequence length="340" mass="38757">MKRLITSQFFKNKTYYVDLHCASVYGMSFLSGNIFIERFQTGTIGFVLNLILFIKFSTTKKKQLSSFQKLCFFKTIPNILTSAFFAFWASTLSFLGKTMNDIPRIENLIETQIVGGFCYFFGPLIQVCMSVNRMFVIYFPLSNPQSSIFSFTNFSLLGCFILANVHIIISIFTNCYLVYDPEILIILPERLEECGHAMDRTVFVAIAILSVISNGFNLATFLKLLKDKMNGISEAQKTKRRKKWQSMYIQSVIQDFIQLIDIANYNFTSKLVDAVWWTFVFCSLSYASVYAFDGMVMIYFHTNWNTCNSNKVSPKKSSIVVSGVQSSGLRSGINNNVIAN</sequence>
<evidence type="ECO:0000259" key="2">
    <source>
        <dbReference type="Pfam" id="PF10328"/>
    </source>
</evidence>
<dbReference type="Proteomes" id="UP000008281">
    <property type="component" value="Unassembled WGS sequence"/>
</dbReference>
<feature type="transmembrane region" description="Helical" evidence="1">
    <location>
        <begin position="202"/>
        <end position="225"/>
    </location>
</feature>
<keyword evidence="1" id="KW-1133">Transmembrane helix</keyword>
<evidence type="ECO:0000313" key="3">
    <source>
        <dbReference type="EMBL" id="EFO87578.1"/>
    </source>
</evidence>
<protein>
    <recommendedName>
        <fullName evidence="2">7TM GPCR serpentine receptor class x (Srx) domain-containing protein</fullName>
    </recommendedName>
</protein>
<evidence type="ECO:0000256" key="1">
    <source>
        <dbReference type="SAM" id="Phobius"/>
    </source>
</evidence>
<keyword evidence="1" id="KW-0812">Transmembrane</keyword>
<feature type="transmembrane region" description="Helical" evidence="1">
    <location>
        <begin position="153"/>
        <end position="179"/>
    </location>
</feature>
<accession>E3M0G5</accession>
<keyword evidence="1" id="KW-0472">Membrane</keyword>
<dbReference type="EMBL" id="DS268420">
    <property type="protein sequence ID" value="EFO87578.1"/>
    <property type="molecule type" value="Genomic_DNA"/>
</dbReference>
<feature type="transmembrane region" description="Helical" evidence="1">
    <location>
        <begin position="274"/>
        <end position="292"/>
    </location>
</feature>
<dbReference type="SUPFAM" id="SSF81321">
    <property type="entry name" value="Family A G protein-coupled receptor-like"/>
    <property type="match status" value="1"/>
</dbReference>
<feature type="domain" description="7TM GPCR serpentine receptor class x (Srx)" evidence="2">
    <location>
        <begin position="39"/>
        <end position="301"/>
    </location>
</feature>
<dbReference type="HOGENOM" id="CLU_070417_0_0_1"/>